<dbReference type="EMBL" id="JAHUZN010000003">
    <property type="protein sequence ID" value="KAG8499292.1"/>
    <property type="molecule type" value="Genomic_DNA"/>
</dbReference>
<dbReference type="InterPro" id="IPR025558">
    <property type="entry name" value="DUF4283"/>
</dbReference>
<comment type="caution">
    <text evidence="3">The sequence shown here is derived from an EMBL/GenBank/DDBJ whole genome shotgun (WGS) entry which is preliminary data.</text>
</comment>
<evidence type="ECO:0000259" key="2">
    <source>
        <dbReference type="Pfam" id="PF14392"/>
    </source>
</evidence>
<evidence type="ECO:0000259" key="1">
    <source>
        <dbReference type="Pfam" id="PF14111"/>
    </source>
</evidence>
<protein>
    <recommendedName>
        <fullName evidence="5">CCHC-type domain-containing protein</fullName>
    </recommendedName>
</protein>
<reference evidence="3 4" key="1">
    <citation type="journal article" date="2021" name="bioRxiv">
        <title>The Gossypium anomalum genome as a resource for cotton improvement and evolutionary analysis of hybrid incompatibility.</title>
        <authorList>
            <person name="Grover C.E."/>
            <person name="Yuan D."/>
            <person name="Arick M.A."/>
            <person name="Miller E.R."/>
            <person name="Hu G."/>
            <person name="Peterson D.G."/>
            <person name="Wendel J.F."/>
            <person name="Udall J.A."/>
        </authorList>
    </citation>
    <scope>NUCLEOTIDE SEQUENCE [LARGE SCALE GENOMIC DNA]</scope>
    <source>
        <strain evidence="3">JFW-Udall</strain>
        <tissue evidence="3">Leaf</tissue>
    </source>
</reference>
<keyword evidence="4" id="KW-1185">Reference proteome</keyword>
<evidence type="ECO:0000313" key="3">
    <source>
        <dbReference type="EMBL" id="KAG8499292.1"/>
    </source>
</evidence>
<accession>A0A8J5ZE55</accession>
<dbReference type="OrthoDB" id="1935929at2759"/>
<organism evidence="3 4">
    <name type="scientific">Gossypium anomalum</name>
    <dbReference type="NCBI Taxonomy" id="47600"/>
    <lineage>
        <taxon>Eukaryota</taxon>
        <taxon>Viridiplantae</taxon>
        <taxon>Streptophyta</taxon>
        <taxon>Embryophyta</taxon>
        <taxon>Tracheophyta</taxon>
        <taxon>Spermatophyta</taxon>
        <taxon>Magnoliopsida</taxon>
        <taxon>eudicotyledons</taxon>
        <taxon>Gunneridae</taxon>
        <taxon>Pentapetalae</taxon>
        <taxon>rosids</taxon>
        <taxon>malvids</taxon>
        <taxon>Malvales</taxon>
        <taxon>Malvaceae</taxon>
        <taxon>Malvoideae</taxon>
        <taxon>Gossypium</taxon>
    </lineage>
</organism>
<dbReference type="Gene3D" id="3.60.10.10">
    <property type="entry name" value="Endonuclease/exonuclease/phosphatase"/>
    <property type="match status" value="1"/>
</dbReference>
<dbReference type="Pfam" id="PF14111">
    <property type="entry name" value="DUF4283"/>
    <property type="match status" value="1"/>
</dbReference>
<dbReference type="Pfam" id="PF14392">
    <property type="entry name" value="zf-CCHC_4"/>
    <property type="match status" value="1"/>
</dbReference>
<evidence type="ECO:0000313" key="4">
    <source>
        <dbReference type="Proteomes" id="UP000701853"/>
    </source>
</evidence>
<sequence length="505" mass="59996">MKSTLANLWHPVRGVQIRDLGEKRYLFQFFHFMDLDRVLKGSPWTFNNHLLLLYKLQLREDPLQVPLVLTPFWVQIHDVPVGLFSENLVIQIGNFIGVFLEYDGYNLGKENRTFMRIRVQIDVRHPLKRKKQILFCWRRSYVNFKYERLSLFCFYCGRLGHNDSFCEAKMMLGVEAADMGWDLTLRAQSRRARDMNSIWLREVGDDKVDGNDSNGLLGHEIWRAKNRKSCGRKVDPILVFNIEGESSTFGEMLKRVWPGQIHTSMDHDMEDTVLIGEEGKKKSRVEEDEPIGSNVSSSWRLNYAEFRWREYEGVVVLYMVSKWMRKDREDSWATLKNLFHANDIPWIVAGDLNEIMYGFKKKGGLPREENRMEAFQKALEDCQLHDIGFSRRWFTWKRGNLPETNIQERLDRGVANTTWMFLFPEEKIQHLVHSFSDHCPLLIVTKKEVERRKENCFKFEAWWTFEDSFDDEVKRLWGMIEGNFLQKMDLLRKGLQKWARQILKK</sequence>
<gene>
    <name evidence="3" type="ORF">CXB51_005801</name>
</gene>
<dbReference type="Proteomes" id="UP000701853">
    <property type="component" value="Chromosome 3"/>
</dbReference>
<dbReference type="InterPro" id="IPR036691">
    <property type="entry name" value="Endo/exonu/phosph_ase_sf"/>
</dbReference>
<dbReference type="InterPro" id="IPR040256">
    <property type="entry name" value="At4g02000-like"/>
</dbReference>
<evidence type="ECO:0008006" key="5">
    <source>
        <dbReference type="Google" id="ProtNLM"/>
    </source>
</evidence>
<dbReference type="PANTHER" id="PTHR31286">
    <property type="entry name" value="GLYCINE-RICH CELL WALL STRUCTURAL PROTEIN 1.8-LIKE"/>
    <property type="match status" value="1"/>
</dbReference>
<proteinExistence type="predicted"/>
<dbReference type="AlphaFoldDB" id="A0A8J5ZE55"/>
<dbReference type="PANTHER" id="PTHR31286:SF153">
    <property type="entry name" value="DUF4283 DOMAIN PROTEIN"/>
    <property type="match status" value="1"/>
</dbReference>
<feature type="domain" description="DUF4283" evidence="1">
    <location>
        <begin position="1"/>
        <end position="62"/>
    </location>
</feature>
<feature type="domain" description="Zinc knuckle CX2CX4HX4C" evidence="2">
    <location>
        <begin position="121"/>
        <end position="167"/>
    </location>
</feature>
<dbReference type="SUPFAM" id="SSF56219">
    <property type="entry name" value="DNase I-like"/>
    <property type="match status" value="1"/>
</dbReference>
<dbReference type="InterPro" id="IPR025836">
    <property type="entry name" value="Zn_knuckle_CX2CX4HX4C"/>
</dbReference>
<name>A0A8J5ZE55_9ROSI</name>